<evidence type="ECO:0000313" key="2">
    <source>
        <dbReference type="Proteomes" id="UP001221757"/>
    </source>
</evidence>
<dbReference type="EMBL" id="JARKIE010000065">
    <property type="protein sequence ID" value="KAJ7690364.1"/>
    <property type="molecule type" value="Genomic_DNA"/>
</dbReference>
<accession>A0AAD7GJ33</accession>
<keyword evidence="2" id="KW-1185">Reference proteome</keyword>
<name>A0AAD7GJ33_MYCRO</name>
<dbReference type="AlphaFoldDB" id="A0AAD7GJ33"/>
<gene>
    <name evidence="1" type="ORF">B0H17DRAFT_1331428</name>
</gene>
<evidence type="ECO:0000313" key="1">
    <source>
        <dbReference type="EMBL" id="KAJ7690364.1"/>
    </source>
</evidence>
<organism evidence="1 2">
    <name type="scientific">Mycena rosella</name>
    <name type="common">Pink bonnet</name>
    <name type="synonym">Agaricus rosellus</name>
    <dbReference type="NCBI Taxonomy" id="1033263"/>
    <lineage>
        <taxon>Eukaryota</taxon>
        <taxon>Fungi</taxon>
        <taxon>Dikarya</taxon>
        <taxon>Basidiomycota</taxon>
        <taxon>Agaricomycotina</taxon>
        <taxon>Agaricomycetes</taxon>
        <taxon>Agaricomycetidae</taxon>
        <taxon>Agaricales</taxon>
        <taxon>Marasmiineae</taxon>
        <taxon>Mycenaceae</taxon>
        <taxon>Mycena</taxon>
    </lineage>
</organism>
<proteinExistence type="predicted"/>
<reference evidence="1" key="1">
    <citation type="submission" date="2023-03" db="EMBL/GenBank/DDBJ databases">
        <title>Massive genome expansion in bonnet fungi (Mycena s.s.) driven by repeated elements and novel gene families across ecological guilds.</title>
        <authorList>
            <consortium name="Lawrence Berkeley National Laboratory"/>
            <person name="Harder C.B."/>
            <person name="Miyauchi S."/>
            <person name="Viragh M."/>
            <person name="Kuo A."/>
            <person name="Thoen E."/>
            <person name="Andreopoulos B."/>
            <person name="Lu D."/>
            <person name="Skrede I."/>
            <person name="Drula E."/>
            <person name="Henrissat B."/>
            <person name="Morin E."/>
            <person name="Kohler A."/>
            <person name="Barry K."/>
            <person name="LaButti K."/>
            <person name="Morin E."/>
            <person name="Salamov A."/>
            <person name="Lipzen A."/>
            <person name="Mereny Z."/>
            <person name="Hegedus B."/>
            <person name="Baldrian P."/>
            <person name="Stursova M."/>
            <person name="Weitz H."/>
            <person name="Taylor A."/>
            <person name="Grigoriev I.V."/>
            <person name="Nagy L.G."/>
            <person name="Martin F."/>
            <person name="Kauserud H."/>
        </authorList>
    </citation>
    <scope>NUCLEOTIDE SEQUENCE</scope>
    <source>
        <strain evidence="1">CBHHK067</strain>
    </source>
</reference>
<dbReference type="Proteomes" id="UP001221757">
    <property type="component" value="Unassembled WGS sequence"/>
</dbReference>
<comment type="caution">
    <text evidence="1">The sequence shown here is derived from an EMBL/GenBank/DDBJ whole genome shotgun (WGS) entry which is preliminary data.</text>
</comment>
<protein>
    <submittedName>
        <fullName evidence="1">Uncharacterized protein</fullName>
    </submittedName>
</protein>
<sequence length="313" mass="34709">MGAGVIVTQSSADLRERAAHPARALSSRMSDPIFWLPLPRASNGAPTPAALSAPVSTSWADLANLGWSKQQAYDRFHARRGGTMEGLGDMAMNEGFAKDWGCYAYNDLIGHPRIVGKTTDNIESSKIVFMYDNTASLIPNVGGSKFSIEISTDSTKEVTKENVHSLSKTWDITVMPGEFCTLQRVRTVSTGQMTYDQDYGMGTTVSWPGFPINRNLNYPQGTMSLSGRLTQESYTFRPTPRRVPNDGSWDREEVIQNLGRMEGFVAHDLSESYGVSISSTVVFNMRESHAIRLDVYLCTMAIYHRLDSINLIR</sequence>